<evidence type="ECO:0000256" key="1">
    <source>
        <dbReference type="SAM" id="MobiDB-lite"/>
    </source>
</evidence>
<comment type="caution">
    <text evidence="2">The sequence shown here is derived from an EMBL/GenBank/DDBJ whole genome shotgun (WGS) entry which is preliminary data.</text>
</comment>
<reference evidence="2 3" key="1">
    <citation type="submission" date="2013-08" db="EMBL/GenBank/DDBJ databases">
        <title>The genome sequence of Knoellia sinensis.</title>
        <authorList>
            <person name="Zhu W."/>
            <person name="Wang G."/>
        </authorList>
    </citation>
    <scope>NUCLEOTIDE SEQUENCE [LARGE SCALE GENOMIC DNA]</scope>
    <source>
        <strain evidence="2 3">KCTC 19936</strain>
    </source>
</reference>
<dbReference type="OrthoDB" id="5146090at2"/>
<dbReference type="Proteomes" id="UP000030002">
    <property type="component" value="Unassembled WGS sequence"/>
</dbReference>
<feature type="compositionally biased region" description="Low complexity" evidence="1">
    <location>
        <begin position="116"/>
        <end position="147"/>
    </location>
</feature>
<feature type="region of interest" description="Disordered" evidence="1">
    <location>
        <begin position="104"/>
        <end position="147"/>
    </location>
</feature>
<organism evidence="2 3">
    <name type="scientific">Knoellia sinensis KCTC 19936</name>
    <dbReference type="NCBI Taxonomy" id="1385520"/>
    <lineage>
        <taxon>Bacteria</taxon>
        <taxon>Bacillati</taxon>
        <taxon>Actinomycetota</taxon>
        <taxon>Actinomycetes</taxon>
        <taxon>Micrococcales</taxon>
        <taxon>Intrasporangiaceae</taxon>
        <taxon>Knoellia</taxon>
    </lineage>
</organism>
<keyword evidence="3" id="KW-1185">Reference proteome</keyword>
<gene>
    <name evidence="2" type="ORF">N802_19530</name>
</gene>
<dbReference type="RefSeq" id="WP_035916842.1">
    <property type="nucleotide sequence ID" value="NZ_AVPJ01000009.1"/>
</dbReference>
<accession>A0A0A0J8M4</accession>
<dbReference type="SUPFAM" id="SSF47240">
    <property type="entry name" value="Ferritin-like"/>
    <property type="match status" value="1"/>
</dbReference>
<proteinExistence type="predicted"/>
<protein>
    <recommendedName>
        <fullName evidence="4">DUF4439 domain-containing protein</fullName>
    </recommendedName>
</protein>
<dbReference type="EMBL" id="AVPJ01000009">
    <property type="protein sequence ID" value="KGN31966.1"/>
    <property type="molecule type" value="Genomic_DNA"/>
</dbReference>
<evidence type="ECO:0008006" key="4">
    <source>
        <dbReference type="Google" id="ProtNLM"/>
    </source>
</evidence>
<evidence type="ECO:0000313" key="3">
    <source>
        <dbReference type="Proteomes" id="UP000030002"/>
    </source>
</evidence>
<evidence type="ECO:0000313" key="2">
    <source>
        <dbReference type="EMBL" id="KGN31966.1"/>
    </source>
</evidence>
<dbReference type="InterPro" id="IPR009078">
    <property type="entry name" value="Ferritin-like_SF"/>
</dbReference>
<sequence>MRDATRAGSGPTRRVVTLGVVGAAVVGLSGCGIRLEDDAPRVPLVPTREPIDAEFALVRLLQELRAAALAPVVASVPVSALLAGFHERQATVLHDALRQRGVPEATLTANPFPTESSTPGTPTASTTPTPGASASGSAAASPTTAPPTGAAAVAVSELALVAVGGSCAEADAELRPTILAIVAQCGAAAELATGKRVQGGSVAEWNGAKELAPLITATRTATYFLEVAAARSDRKVLAALRSDLDILRSVTSDLVAGAGDTSPAAELGHPLPFPVDTAADVTRLVTESLETLLQAWGSSLDSLGSTHPEQAFVDVPNWLSSVAAVAHRRGVPLTAFPGLE</sequence>
<dbReference type="Gene3D" id="1.20.1260.10">
    <property type="match status" value="1"/>
</dbReference>
<dbReference type="AlphaFoldDB" id="A0A0A0J8M4"/>
<dbReference type="InterPro" id="IPR012347">
    <property type="entry name" value="Ferritin-like"/>
</dbReference>
<dbReference type="eggNOG" id="ENOG5032E9P">
    <property type="taxonomic scope" value="Bacteria"/>
</dbReference>
<dbReference type="PROSITE" id="PS51257">
    <property type="entry name" value="PROKAR_LIPOPROTEIN"/>
    <property type="match status" value="1"/>
</dbReference>
<name>A0A0A0J8M4_9MICO</name>
<dbReference type="STRING" id="1385520.N802_19530"/>